<dbReference type="Proteomes" id="UP000240883">
    <property type="component" value="Unassembled WGS sequence"/>
</dbReference>
<proteinExistence type="predicted"/>
<organism evidence="3 4">
    <name type="scientific">Corynespora cassiicola Philippines</name>
    <dbReference type="NCBI Taxonomy" id="1448308"/>
    <lineage>
        <taxon>Eukaryota</taxon>
        <taxon>Fungi</taxon>
        <taxon>Dikarya</taxon>
        <taxon>Ascomycota</taxon>
        <taxon>Pezizomycotina</taxon>
        <taxon>Dothideomycetes</taxon>
        <taxon>Pleosporomycetidae</taxon>
        <taxon>Pleosporales</taxon>
        <taxon>Corynesporascaceae</taxon>
        <taxon>Corynespora</taxon>
    </lineage>
</organism>
<feature type="compositionally biased region" description="Low complexity" evidence="1">
    <location>
        <begin position="30"/>
        <end position="73"/>
    </location>
</feature>
<gene>
    <name evidence="3" type="ORF">BS50DRAFT_675568</name>
</gene>
<protein>
    <submittedName>
        <fullName evidence="3">Uncharacterized protein</fullName>
    </submittedName>
</protein>
<evidence type="ECO:0000256" key="2">
    <source>
        <dbReference type="SAM" id="Phobius"/>
    </source>
</evidence>
<feature type="transmembrane region" description="Helical" evidence="2">
    <location>
        <begin position="122"/>
        <end position="145"/>
    </location>
</feature>
<sequence>MRLPLNACPDSPYLSSFEPAPEPFNPFIPLPQSSSSSSSSSSSASLSSTPSTLLPSPTKTHPSPSSSSQTPTQHVPPPSIMAPPHIQTRGHPPEDLPVHHNNGHHPLQDEGPGHHGPSKSTVAVMVIGVFFFVMVAIVAAAVYMIHQNERRARSRLPVANRRASRRFRRHHRAATLSDPHLLPVDYSKPGSASRRNGNAGVGMGMGMGMGMGREFDRAPSSRGGPLLRNAAPLPTVLGRDYASYVEVASRGSSPTPPSTAAGVRSFEDRFNGSNFSRFGNGPGPAVGSAHTVNHVATPPPIYDYLGRNRA</sequence>
<reference evidence="3 4" key="1">
    <citation type="journal article" date="2018" name="Front. Microbiol.">
        <title>Genome-Wide Analysis of Corynespora cassiicola Leaf Fall Disease Putative Effectors.</title>
        <authorList>
            <person name="Lopez D."/>
            <person name="Ribeiro S."/>
            <person name="Label P."/>
            <person name="Fumanal B."/>
            <person name="Venisse J.S."/>
            <person name="Kohler A."/>
            <person name="de Oliveira R.R."/>
            <person name="Labutti K."/>
            <person name="Lipzen A."/>
            <person name="Lail K."/>
            <person name="Bauer D."/>
            <person name="Ohm R.A."/>
            <person name="Barry K.W."/>
            <person name="Spatafora J."/>
            <person name="Grigoriev I.V."/>
            <person name="Martin F.M."/>
            <person name="Pujade-Renaud V."/>
        </authorList>
    </citation>
    <scope>NUCLEOTIDE SEQUENCE [LARGE SCALE GENOMIC DNA]</scope>
    <source>
        <strain evidence="3 4">Philippines</strain>
    </source>
</reference>
<name>A0A2T2NVJ6_CORCC</name>
<keyword evidence="2" id="KW-1133">Transmembrane helix</keyword>
<dbReference type="EMBL" id="KZ678133">
    <property type="protein sequence ID" value="PSN69413.1"/>
    <property type="molecule type" value="Genomic_DNA"/>
</dbReference>
<accession>A0A2T2NVJ6</accession>
<feature type="compositionally biased region" description="Pro residues" evidence="1">
    <location>
        <begin position="20"/>
        <end position="29"/>
    </location>
</feature>
<keyword evidence="2" id="KW-0472">Membrane</keyword>
<feature type="region of interest" description="Disordered" evidence="1">
    <location>
        <begin position="1"/>
        <end position="116"/>
    </location>
</feature>
<keyword evidence="2" id="KW-0812">Transmembrane</keyword>
<dbReference type="AlphaFoldDB" id="A0A2T2NVJ6"/>
<evidence type="ECO:0000256" key="1">
    <source>
        <dbReference type="SAM" id="MobiDB-lite"/>
    </source>
</evidence>
<evidence type="ECO:0000313" key="4">
    <source>
        <dbReference type="Proteomes" id="UP000240883"/>
    </source>
</evidence>
<evidence type="ECO:0000313" key="3">
    <source>
        <dbReference type="EMBL" id="PSN69413.1"/>
    </source>
</evidence>
<keyword evidence="4" id="KW-1185">Reference proteome</keyword>